<reference evidence="8" key="1">
    <citation type="journal article" date="2019" name="Int. J. Syst. Evol. Microbiol.">
        <title>The Global Catalogue of Microorganisms (GCM) 10K type strain sequencing project: providing services to taxonomists for standard genome sequencing and annotation.</title>
        <authorList>
            <consortium name="The Broad Institute Genomics Platform"/>
            <consortium name="The Broad Institute Genome Sequencing Center for Infectious Disease"/>
            <person name="Wu L."/>
            <person name="Ma J."/>
        </authorList>
    </citation>
    <scope>NUCLEOTIDE SEQUENCE [LARGE SCALE GENOMIC DNA]</scope>
    <source>
        <strain evidence="8">KCTC 32998</strain>
    </source>
</reference>
<dbReference type="PROSITE" id="PS51257">
    <property type="entry name" value="PROKAR_LIPOPROTEIN"/>
    <property type="match status" value="1"/>
</dbReference>
<comment type="caution">
    <text evidence="7">The sequence shown here is derived from an EMBL/GenBank/DDBJ whole genome shotgun (WGS) entry which is preliminary data.</text>
</comment>
<comment type="subunit">
    <text evidence="6">Component of the lipopolysaccharide transport and assembly complex. Interacts with LptD.</text>
</comment>
<keyword evidence="1 6" id="KW-0732">Signal</keyword>
<evidence type="ECO:0000256" key="2">
    <source>
        <dbReference type="ARBA" id="ARBA00023136"/>
    </source>
</evidence>
<dbReference type="PANTHER" id="PTHR38098">
    <property type="entry name" value="LPS-ASSEMBLY LIPOPROTEIN LPTE"/>
    <property type="match status" value="1"/>
</dbReference>
<protein>
    <recommendedName>
        <fullName evidence="6">LPS-assembly lipoprotein LptE</fullName>
    </recommendedName>
</protein>
<dbReference type="RefSeq" id="WP_189442603.1">
    <property type="nucleotide sequence ID" value="NZ_BMZI01000001.1"/>
</dbReference>
<comment type="subcellular location">
    <subcellularLocation>
        <location evidence="6">Cell outer membrane</location>
        <topology evidence="6">Lipid-anchor</topology>
    </subcellularLocation>
</comment>
<comment type="similarity">
    <text evidence="6">Belongs to the LptE lipoprotein family.</text>
</comment>
<proteinExistence type="inferred from homology"/>
<comment type="function">
    <text evidence="6">Together with LptD, is involved in the assembly of lipopolysaccharide (LPS) at the surface of the outer membrane. Required for the proper assembly of LptD. Binds LPS and may serve as the LPS recognition site at the outer membrane.</text>
</comment>
<evidence type="ECO:0000256" key="4">
    <source>
        <dbReference type="ARBA" id="ARBA00023237"/>
    </source>
</evidence>
<keyword evidence="2 6" id="KW-0472">Membrane</keyword>
<name>A0ABQ3DLT2_9GAMM</name>
<evidence type="ECO:0000256" key="6">
    <source>
        <dbReference type="HAMAP-Rule" id="MF_01186"/>
    </source>
</evidence>
<organism evidence="7 8">
    <name type="scientific">Salinicola rhizosphaerae</name>
    <dbReference type="NCBI Taxonomy" id="1443141"/>
    <lineage>
        <taxon>Bacteria</taxon>
        <taxon>Pseudomonadati</taxon>
        <taxon>Pseudomonadota</taxon>
        <taxon>Gammaproteobacteria</taxon>
        <taxon>Oceanospirillales</taxon>
        <taxon>Halomonadaceae</taxon>
        <taxon>Salinicola</taxon>
    </lineage>
</organism>
<keyword evidence="4 6" id="KW-0998">Cell outer membrane</keyword>
<dbReference type="EMBL" id="BMZI01000001">
    <property type="protein sequence ID" value="GHB07233.1"/>
    <property type="molecule type" value="Genomic_DNA"/>
</dbReference>
<evidence type="ECO:0000256" key="1">
    <source>
        <dbReference type="ARBA" id="ARBA00022729"/>
    </source>
</evidence>
<gene>
    <name evidence="6" type="primary">lptE</name>
    <name evidence="7" type="ORF">GCM10009038_00520</name>
</gene>
<dbReference type="PANTHER" id="PTHR38098:SF1">
    <property type="entry name" value="LPS-ASSEMBLY LIPOPROTEIN LPTE"/>
    <property type="match status" value="1"/>
</dbReference>
<dbReference type="Pfam" id="PF04390">
    <property type="entry name" value="LptE"/>
    <property type="match status" value="1"/>
</dbReference>
<dbReference type="HAMAP" id="MF_01186">
    <property type="entry name" value="LPS_assembly_LptE"/>
    <property type="match status" value="1"/>
</dbReference>
<evidence type="ECO:0000313" key="8">
    <source>
        <dbReference type="Proteomes" id="UP000646745"/>
    </source>
</evidence>
<evidence type="ECO:0000313" key="7">
    <source>
        <dbReference type="EMBL" id="GHB07233.1"/>
    </source>
</evidence>
<dbReference type="InterPro" id="IPR007485">
    <property type="entry name" value="LPS_assembly_LptE"/>
</dbReference>
<dbReference type="Gene3D" id="3.30.160.150">
    <property type="entry name" value="Lipoprotein like domain"/>
    <property type="match status" value="1"/>
</dbReference>
<sequence length="170" mass="18531">MMHRAFSRRARQAVGIGLVTLAVITMAGCGFQLRGMHQPLLGMSEVGLSANVSPFSETVRRALEQAGTEVSDDADLRVNLGDERIASNRLTRADSGSRETEITLTAPFSVQRVADDAYVLNQQQLETSTTVLLSTDDIYAGNQVRDEAVQRLREQAADQLIDRLGALETP</sequence>
<evidence type="ECO:0000256" key="5">
    <source>
        <dbReference type="ARBA" id="ARBA00023288"/>
    </source>
</evidence>
<keyword evidence="8" id="KW-1185">Reference proteome</keyword>
<accession>A0ABQ3DLT2</accession>
<evidence type="ECO:0000256" key="3">
    <source>
        <dbReference type="ARBA" id="ARBA00023139"/>
    </source>
</evidence>
<dbReference type="Proteomes" id="UP000646745">
    <property type="component" value="Unassembled WGS sequence"/>
</dbReference>
<keyword evidence="5 6" id="KW-0449">Lipoprotein</keyword>
<keyword evidence="3 6" id="KW-0564">Palmitate</keyword>